<dbReference type="InterPro" id="IPR006797">
    <property type="entry name" value="PRELI/MSF1_dom"/>
</dbReference>
<reference evidence="2 3" key="1">
    <citation type="journal article" date="2020" name="bioRxiv">
        <title>Metabolic contributions of an alphaproteobacterial endosymbiont in the apicomplexan Cardiosporidium cionae.</title>
        <authorList>
            <person name="Hunter E.S."/>
            <person name="Paight C.J."/>
            <person name="Lane C.E."/>
        </authorList>
    </citation>
    <scope>NUCLEOTIDE SEQUENCE [LARGE SCALE GENOMIC DNA]</scope>
    <source>
        <strain evidence="2">ESH_2018</strain>
    </source>
</reference>
<accession>A0ABQ7J888</accession>
<name>A0ABQ7J888_9APIC</name>
<dbReference type="PANTHER" id="PTHR11158">
    <property type="entry name" value="MSF1/PX19 RELATED"/>
    <property type="match status" value="1"/>
</dbReference>
<feature type="domain" description="PRELI/MSF1" evidence="1">
    <location>
        <begin position="1"/>
        <end position="173"/>
    </location>
</feature>
<dbReference type="InterPro" id="IPR037365">
    <property type="entry name" value="Slowmo/Ups"/>
</dbReference>
<protein>
    <submittedName>
        <fullName evidence="2">PRELI family protein</fullName>
    </submittedName>
</protein>
<evidence type="ECO:0000259" key="1">
    <source>
        <dbReference type="PROSITE" id="PS50904"/>
    </source>
</evidence>
<gene>
    <name evidence="2" type="ORF">IE077_003440</name>
</gene>
<evidence type="ECO:0000313" key="2">
    <source>
        <dbReference type="EMBL" id="KAF8820207.1"/>
    </source>
</evidence>
<dbReference type="Proteomes" id="UP000823046">
    <property type="component" value="Unassembled WGS sequence"/>
</dbReference>
<dbReference type="PROSITE" id="PS50904">
    <property type="entry name" value="PRELI_MSF1"/>
    <property type="match status" value="1"/>
</dbReference>
<keyword evidence="3" id="KW-1185">Reference proteome</keyword>
<dbReference type="EMBL" id="JADAQX010000447">
    <property type="protein sequence ID" value="KAF8820207.1"/>
    <property type="molecule type" value="Genomic_DNA"/>
</dbReference>
<comment type="caution">
    <text evidence="2">The sequence shown here is derived from an EMBL/GenBank/DDBJ whole genome shotgun (WGS) entry which is preliminary data.</text>
</comment>
<proteinExistence type="predicted"/>
<evidence type="ECO:0000313" key="3">
    <source>
        <dbReference type="Proteomes" id="UP000823046"/>
    </source>
</evidence>
<organism evidence="2 3">
    <name type="scientific">Cardiosporidium cionae</name>
    <dbReference type="NCBI Taxonomy" id="476202"/>
    <lineage>
        <taxon>Eukaryota</taxon>
        <taxon>Sar</taxon>
        <taxon>Alveolata</taxon>
        <taxon>Apicomplexa</taxon>
        <taxon>Aconoidasida</taxon>
        <taxon>Nephromycida</taxon>
        <taxon>Cardiosporidium</taxon>
    </lineage>
</organism>
<sequence>MRLHSFEHVYHHDWDTVTAAFWVKYPNRLQPHVQRVDTLQRAIDVERRSFNTKRLISLRYNIPYWVRRLLRTTADGYAVEAINCDLNNRILRLESENITFSDFLRVKEVCEYQVHPENPNWTLYRQSASFSVIGFSFASDALEKLAIQAAKEKSSKGLNVMQRKIACLEEANWNEKYSRVKEKAAVTYGRYSETVNGYMTSFAKLLMGDFFNTFCRLETAKQKLMSFRENYAPVLTDAAKYSKLETYEQAKIAYNEALKAVESNLTDICNRTRVFFNFESTRLYSSHGIGGDNIFEMQNHLHPYIEWMLTPSDAFPSNVMTRVGLPFLWKTVMALKEESTQDKVSAIIRNGRTALPGPFWPLLSVVDCSNVGHNSDIQQHSLLSFHGSSYDNHISTSNFFYIRNFLSSALQHVQSTFLCFSAHRTLNTGIKPCRSQSLLLSSLHNGSCS</sequence>
<dbReference type="Pfam" id="PF04707">
    <property type="entry name" value="PRELI"/>
    <property type="match status" value="1"/>
</dbReference>